<proteinExistence type="inferred from homology"/>
<organism evidence="6 7">
    <name type="scientific">Cephalotrichum gorgonifer</name>
    <dbReference type="NCBI Taxonomy" id="2041049"/>
    <lineage>
        <taxon>Eukaryota</taxon>
        <taxon>Fungi</taxon>
        <taxon>Dikarya</taxon>
        <taxon>Ascomycota</taxon>
        <taxon>Pezizomycotina</taxon>
        <taxon>Sordariomycetes</taxon>
        <taxon>Hypocreomycetidae</taxon>
        <taxon>Microascales</taxon>
        <taxon>Microascaceae</taxon>
        <taxon>Cephalotrichum</taxon>
    </lineage>
</organism>
<sequence length="722" mass="79917">MRIAQKFTPEVMLAAPRRSPAVPNHNGTLALYTVSTYDFVEGKQTKELKVMNIETSASDVLSNDENVSEALWLPAGNGVLCLVKGGQGTTRLVVYNADQPDGEGYVIAEFAGPLTGMKLKRLDGGSVAFAAVGLLGDDGKLFNDVVEKKRSTARVFDTSRVGVWDTMIKEKRYVIWYSRLTRSTGSWTLESELHNLFRGADLDVCGIYDMDDPLQNYDVGPTGILFNATSLKPVDDISRWSSSDVYYSHVPSFAEEPPHEPKMVTMGNKRLVGRFLDLHISPDGEAMTFLLYPYENDTNVRVYLGHLPSLDALDVFKELIGREPQLPPSGVAFAGSSDSLILTTDNCGRTTLEFLKLQSSESPDMVFNTSGVPSHYPLFLQLQSFQDPVTIFKNGSATGFYPLVEGNWDRLLVSSTSFVDSSLWQIIDARGTAEPRVVSSSTRHGAQFGLTHSMVSEIWYEGADEVCVHSFIVKPSDFDPAKKYPWVLMPHGGPVSSWQEAWSTRWNAALWAEQGYVVVLPNIAGSVGYGLDFTSRVHESWGGAPYEDLVNLMVYLEELPYLDMDRAAIAGASYGGYLISWIFGQDLATKFRCAIWHDGITCLPNMMLTSDSCGSPIDFAGTPLPGFTPGSALLSKWDPSRPDLMANWHRAPPTLVVHSQRDFRCPFTEGLAAYRALKARGVEARFLTFEDEGHWVLSHENARVWSREVFSWLEKHIGSGGV</sequence>
<dbReference type="InterPro" id="IPR029058">
    <property type="entry name" value="AB_hydrolase_fold"/>
</dbReference>
<dbReference type="GO" id="GO:0006508">
    <property type="term" value="P:proteolysis"/>
    <property type="evidence" value="ECO:0007669"/>
    <property type="project" value="InterPro"/>
</dbReference>
<dbReference type="AlphaFoldDB" id="A0AAE8MV82"/>
<dbReference type="InterPro" id="IPR001375">
    <property type="entry name" value="Peptidase_S9_cat"/>
</dbReference>
<evidence type="ECO:0000256" key="2">
    <source>
        <dbReference type="ARBA" id="ARBA00022729"/>
    </source>
</evidence>
<dbReference type="SUPFAM" id="SSF82171">
    <property type="entry name" value="DPP6 N-terminal domain-like"/>
    <property type="match status" value="1"/>
</dbReference>
<dbReference type="SUPFAM" id="SSF53474">
    <property type="entry name" value="alpha/beta-Hydrolases"/>
    <property type="match status" value="1"/>
</dbReference>
<feature type="domain" description="Peptidase S9 prolyl oligopeptidase catalytic" evidence="5">
    <location>
        <begin position="502"/>
        <end position="719"/>
    </location>
</feature>
<keyword evidence="2" id="KW-0732">Signal</keyword>
<name>A0AAE8MV82_9PEZI</name>
<evidence type="ECO:0000256" key="3">
    <source>
        <dbReference type="ARBA" id="ARBA00022801"/>
    </source>
</evidence>
<keyword evidence="7" id="KW-1185">Reference proteome</keyword>
<evidence type="ECO:0000259" key="5">
    <source>
        <dbReference type="Pfam" id="PF00326"/>
    </source>
</evidence>
<dbReference type="PANTHER" id="PTHR42776">
    <property type="entry name" value="SERINE PEPTIDASE S9 FAMILY MEMBER"/>
    <property type="match status" value="1"/>
</dbReference>
<protein>
    <recommendedName>
        <fullName evidence="4">Dipeptidyl-peptidase V</fullName>
    </recommendedName>
</protein>
<dbReference type="Pfam" id="PF00326">
    <property type="entry name" value="Peptidase_S9"/>
    <property type="match status" value="1"/>
</dbReference>
<reference evidence="6" key="1">
    <citation type="submission" date="2018-03" db="EMBL/GenBank/DDBJ databases">
        <authorList>
            <person name="Guldener U."/>
        </authorList>
    </citation>
    <scope>NUCLEOTIDE SEQUENCE</scope>
</reference>
<dbReference type="PANTHER" id="PTHR42776:SF13">
    <property type="entry name" value="DIPEPTIDYL-PEPTIDASE 5"/>
    <property type="match status" value="1"/>
</dbReference>
<evidence type="ECO:0000256" key="4">
    <source>
        <dbReference type="ARBA" id="ARBA00032829"/>
    </source>
</evidence>
<comment type="similarity">
    <text evidence="1">Belongs to the peptidase S9C family.</text>
</comment>
<dbReference type="Gene3D" id="3.40.50.1820">
    <property type="entry name" value="alpha/beta hydrolase"/>
    <property type="match status" value="1"/>
</dbReference>
<comment type="caution">
    <text evidence="6">The sequence shown here is derived from an EMBL/GenBank/DDBJ whole genome shotgun (WGS) entry which is preliminary data.</text>
</comment>
<evidence type="ECO:0000256" key="1">
    <source>
        <dbReference type="ARBA" id="ARBA00010040"/>
    </source>
</evidence>
<keyword evidence="3" id="KW-0378">Hydrolase</keyword>
<accession>A0AAE8MV82</accession>
<gene>
    <name evidence="6" type="ORF">DNG_02723</name>
</gene>
<dbReference type="Proteomes" id="UP001187682">
    <property type="component" value="Unassembled WGS sequence"/>
</dbReference>
<evidence type="ECO:0000313" key="6">
    <source>
        <dbReference type="EMBL" id="SPN99871.1"/>
    </source>
</evidence>
<dbReference type="EMBL" id="ONZQ02000003">
    <property type="protein sequence ID" value="SPN99871.1"/>
    <property type="molecule type" value="Genomic_DNA"/>
</dbReference>
<evidence type="ECO:0000313" key="7">
    <source>
        <dbReference type="Proteomes" id="UP001187682"/>
    </source>
</evidence>
<dbReference type="GO" id="GO:0004252">
    <property type="term" value="F:serine-type endopeptidase activity"/>
    <property type="evidence" value="ECO:0007669"/>
    <property type="project" value="TreeGrafter"/>
</dbReference>